<organism evidence="2 3">
    <name type="scientific">Pirellula staleyi (strain ATCC 27377 / DSM 6068 / ICPB 4128)</name>
    <name type="common">Pirella staleyi</name>
    <dbReference type="NCBI Taxonomy" id="530564"/>
    <lineage>
        <taxon>Bacteria</taxon>
        <taxon>Pseudomonadati</taxon>
        <taxon>Planctomycetota</taxon>
        <taxon>Planctomycetia</taxon>
        <taxon>Pirellulales</taxon>
        <taxon>Pirellulaceae</taxon>
        <taxon>Pirellula</taxon>
    </lineage>
</organism>
<dbReference type="AlphaFoldDB" id="D2R998"/>
<feature type="transmembrane region" description="Helical" evidence="1">
    <location>
        <begin position="12"/>
        <end position="34"/>
    </location>
</feature>
<keyword evidence="1" id="KW-1133">Transmembrane helix</keyword>
<sequence>MASTESNSVAKYIGLGILLLGAAVSIYRTVGLLWPPRVEAMSDDEVRRAFEQSEAIDRANYEKMWQQPPSP</sequence>
<evidence type="ECO:0000256" key="1">
    <source>
        <dbReference type="SAM" id="Phobius"/>
    </source>
</evidence>
<dbReference type="STRING" id="530564.Psta_2983"/>
<name>D2R998_PIRSD</name>
<protein>
    <submittedName>
        <fullName evidence="2">Uncharacterized protein</fullName>
    </submittedName>
</protein>
<dbReference type="HOGENOM" id="CLU_2736557_0_0_0"/>
<dbReference type="EMBL" id="CP001848">
    <property type="protein sequence ID" value="ADB17648.1"/>
    <property type="molecule type" value="Genomic_DNA"/>
</dbReference>
<dbReference type="Proteomes" id="UP000001887">
    <property type="component" value="Chromosome"/>
</dbReference>
<proteinExistence type="predicted"/>
<accession>D2R998</accession>
<evidence type="ECO:0000313" key="2">
    <source>
        <dbReference type="EMBL" id="ADB17648.1"/>
    </source>
</evidence>
<dbReference type="OrthoDB" id="9982837at2"/>
<evidence type="ECO:0000313" key="3">
    <source>
        <dbReference type="Proteomes" id="UP000001887"/>
    </source>
</evidence>
<keyword evidence="3" id="KW-1185">Reference proteome</keyword>
<keyword evidence="1" id="KW-0472">Membrane</keyword>
<reference evidence="2 3" key="1">
    <citation type="journal article" date="2009" name="Stand. Genomic Sci.">
        <title>Complete genome sequence of Pirellula staleyi type strain (ATCC 27377).</title>
        <authorList>
            <person name="Clum A."/>
            <person name="Tindall B.J."/>
            <person name="Sikorski J."/>
            <person name="Ivanova N."/>
            <person name="Mavrommatis K."/>
            <person name="Lucas S."/>
            <person name="Glavina del Rio T."/>
            <person name="Nolan M."/>
            <person name="Chen F."/>
            <person name="Tice H."/>
            <person name="Pitluck S."/>
            <person name="Cheng J.F."/>
            <person name="Chertkov O."/>
            <person name="Brettin T."/>
            <person name="Han C."/>
            <person name="Detter J.C."/>
            <person name="Kuske C."/>
            <person name="Bruce D."/>
            <person name="Goodwin L."/>
            <person name="Ovchinikova G."/>
            <person name="Pati A."/>
            <person name="Mikhailova N."/>
            <person name="Chen A."/>
            <person name="Palaniappan K."/>
            <person name="Land M."/>
            <person name="Hauser L."/>
            <person name="Chang Y.J."/>
            <person name="Jeffries C.D."/>
            <person name="Chain P."/>
            <person name="Rohde M."/>
            <person name="Goker M."/>
            <person name="Bristow J."/>
            <person name="Eisen J.A."/>
            <person name="Markowitz V."/>
            <person name="Hugenholtz P."/>
            <person name="Kyrpides N.C."/>
            <person name="Klenk H.P."/>
            <person name="Lapidus A."/>
        </authorList>
    </citation>
    <scope>NUCLEOTIDE SEQUENCE [LARGE SCALE GENOMIC DNA]</scope>
    <source>
        <strain evidence="3">ATCC 27377 / DSM 6068 / ICPB 4128</strain>
    </source>
</reference>
<dbReference type="KEGG" id="psl:Psta_2983"/>
<keyword evidence="1" id="KW-0812">Transmembrane</keyword>
<gene>
    <name evidence="2" type="ordered locus">Psta_2983</name>
</gene>